<dbReference type="Pfam" id="PF03959">
    <property type="entry name" value="FSH1"/>
    <property type="match status" value="1"/>
</dbReference>
<reference evidence="3 4" key="1">
    <citation type="submission" date="2016-07" db="EMBL/GenBank/DDBJ databases">
        <title>Pervasive Adenine N6-methylation of Active Genes in Fungi.</title>
        <authorList>
            <consortium name="DOE Joint Genome Institute"/>
            <person name="Mondo S.J."/>
            <person name="Dannebaum R.O."/>
            <person name="Kuo R.C."/>
            <person name="Labutti K."/>
            <person name="Haridas S."/>
            <person name="Kuo A."/>
            <person name="Salamov A."/>
            <person name="Ahrendt S.R."/>
            <person name="Lipzen A."/>
            <person name="Sullivan W."/>
            <person name="Andreopoulos W.B."/>
            <person name="Clum A."/>
            <person name="Lindquist E."/>
            <person name="Daum C."/>
            <person name="Ramamoorthy G.K."/>
            <person name="Gryganskyi A."/>
            <person name="Culley D."/>
            <person name="Magnuson J.K."/>
            <person name="James T.Y."/>
            <person name="O'Malley M.A."/>
            <person name="Stajich J.E."/>
            <person name="Spatafora J.W."/>
            <person name="Visel A."/>
            <person name="Grigoriev I.V."/>
        </authorList>
    </citation>
    <scope>NUCLEOTIDE SEQUENCE [LARGE SCALE GENOMIC DNA]</scope>
    <source>
        <strain evidence="3 4">CBS 931.73</strain>
    </source>
</reference>
<dbReference type="GO" id="GO:0005634">
    <property type="term" value="C:nucleus"/>
    <property type="evidence" value="ECO:0007669"/>
    <property type="project" value="TreeGrafter"/>
</dbReference>
<dbReference type="InterPro" id="IPR005645">
    <property type="entry name" value="FSH-like_dom"/>
</dbReference>
<evidence type="ECO:0000256" key="1">
    <source>
        <dbReference type="ARBA" id="ARBA00022801"/>
    </source>
</evidence>
<dbReference type="Gene3D" id="3.40.50.1820">
    <property type="entry name" value="alpha/beta hydrolase"/>
    <property type="match status" value="1"/>
</dbReference>
<protein>
    <recommendedName>
        <fullName evidence="2">Serine hydrolase domain-containing protein</fullName>
    </recommendedName>
</protein>
<keyword evidence="1" id="KW-0378">Hydrolase</keyword>
<keyword evidence="4" id="KW-1185">Reference proteome</keyword>
<dbReference type="AlphaFoldDB" id="A0A1Y1XSU8"/>
<comment type="caution">
    <text evidence="3">The sequence shown here is derived from an EMBL/GenBank/DDBJ whole genome shotgun (WGS) entry which is preliminary data.</text>
</comment>
<dbReference type="InterPro" id="IPR029058">
    <property type="entry name" value="AB_hydrolase_fold"/>
</dbReference>
<dbReference type="InterPro" id="IPR050593">
    <property type="entry name" value="LovG"/>
</dbReference>
<dbReference type="EMBL" id="MCFE01000496">
    <property type="protein sequence ID" value="ORX88808.1"/>
    <property type="molecule type" value="Genomic_DNA"/>
</dbReference>
<evidence type="ECO:0000313" key="3">
    <source>
        <dbReference type="EMBL" id="ORX88808.1"/>
    </source>
</evidence>
<name>A0A1Y1XSU8_9FUNG</name>
<proteinExistence type="predicted"/>
<dbReference type="STRING" id="1314790.A0A1Y1XSU8"/>
<dbReference type="Proteomes" id="UP000193498">
    <property type="component" value="Unassembled WGS sequence"/>
</dbReference>
<dbReference type="InParanoid" id="A0A1Y1XSU8"/>
<organism evidence="3 4">
    <name type="scientific">Basidiobolus meristosporus CBS 931.73</name>
    <dbReference type="NCBI Taxonomy" id="1314790"/>
    <lineage>
        <taxon>Eukaryota</taxon>
        <taxon>Fungi</taxon>
        <taxon>Fungi incertae sedis</taxon>
        <taxon>Zoopagomycota</taxon>
        <taxon>Entomophthoromycotina</taxon>
        <taxon>Basidiobolomycetes</taxon>
        <taxon>Basidiobolales</taxon>
        <taxon>Basidiobolaceae</taxon>
        <taxon>Basidiobolus</taxon>
    </lineage>
</organism>
<accession>A0A1Y1XSU8</accession>
<dbReference type="PANTHER" id="PTHR48070">
    <property type="entry name" value="ESTERASE OVCA2"/>
    <property type="match status" value="1"/>
</dbReference>
<dbReference type="PANTHER" id="PTHR48070:SF6">
    <property type="entry name" value="ESTERASE OVCA2"/>
    <property type="match status" value="1"/>
</dbReference>
<evidence type="ECO:0000259" key="2">
    <source>
        <dbReference type="Pfam" id="PF03959"/>
    </source>
</evidence>
<dbReference type="GO" id="GO:0016787">
    <property type="term" value="F:hydrolase activity"/>
    <property type="evidence" value="ECO:0007669"/>
    <property type="project" value="UniProtKB-KW"/>
</dbReference>
<dbReference type="OrthoDB" id="414698at2759"/>
<dbReference type="GO" id="GO:0005737">
    <property type="term" value="C:cytoplasm"/>
    <property type="evidence" value="ECO:0007669"/>
    <property type="project" value="TreeGrafter"/>
</dbReference>
<evidence type="ECO:0000313" key="4">
    <source>
        <dbReference type="Proteomes" id="UP000193498"/>
    </source>
</evidence>
<feature type="domain" description="Serine hydrolase" evidence="2">
    <location>
        <begin position="5"/>
        <end position="197"/>
    </location>
</feature>
<sequence length="197" mass="21289">MTTSRRLKILCLHGYTQNAEVFSKKTSAWRKACEGFADFVYVSAPHTAIPSTDGGAYVPGAATDSERVWYIVKAEGTLIYDKLEASLEYLAQVLENEGPFDGIIGFSQGAATAGILSALLEGSQPLTEKCLHPPFRFGIFIGGYLPAAPKYSPLFATPLSMPSLHLIGRYDTVVSIEKSEALSKGFRNSTSLYHDGG</sequence>
<gene>
    <name evidence="3" type="ORF">K493DRAFT_410818</name>
</gene>
<dbReference type="SUPFAM" id="SSF53474">
    <property type="entry name" value="alpha/beta-Hydrolases"/>
    <property type="match status" value="1"/>
</dbReference>